<evidence type="ECO:0000313" key="1">
    <source>
        <dbReference type="EMBL" id="UXX81076.1"/>
    </source>
</evidence>
<reference evidence="1" key="1">
    <citation type="submission" date="2022-10" db="EMBL/GenBank/DDBJ databases">
        <title>Comparative genomics and taxonomic characterization of three novel marine species of genus Reichenbachiella exhibiting antioxidant and polysaccharide degradation activities.</title>
        <authorList>
            <person name="Muhammad N."/>
            <person name="Lee Y.-J."/>
            <person name="Ko J."/>
            <person name="Kim S.-G."/>
        </authorList>
    </citation>
    <scope>NUCLEOTIDE SEQUENCE</scope>
    <source>
        <strain evidence="1">Wsw4-B4</strain>
    </source>
</reference>
<dbReference type="InterPro" id="IPR009057">
    <property type="entry name" value="Homeodomain-like_sf"/>
</dbReference>
<name>A0ABY6D4J1_9BACT</name>
<dbReference type="EMBL" id="CP106735">
    <property type="protein sequence ID" value="UXX81076.1"/>
    <property type="molecule type" value="Genomic_DNA"/>
</dbReference>
<sequence>MIDSDTFNMSSISIILGDKFFKKDPQSSDLGRRIVSEGLVMLDSLGFEEFTFKKLAECIASTEASIYRYFKNKHKFLLYLSSYYWAWLEYVIAFETHHISNPSEKLDRIIDIVCGSYDLPKVLDVPGISLSKLRHVIDSESDKTYLNRQVDEINKKGLFRGYKELCGTISSVIEEINPKYEYPKALVSTFMEAAHQQSFFAQHLPSLTELSVGKDLKLEVQIAGFIKHAVKSSLK</sequence>
<proteinExistence type="predicted"/>
<keyword evidence="2" id="KW-1185">Reference proteome</keyword>
<accession>A0ABY6D4J1</accession>
<dbReference type="Proteomes" id="UP001062165">
    <property type="component" value="Chromosome"/>
</dbReference>
<protein>
    <submittedName>
        <fullName evidence="1">TetR/AcrR family transcriptional regulator</fullName>
    </submittedName>
</protein>
<dbReference type="RefSeq" id="WP_263052805.1">
    <property type="nucleotide sequence ID" value="NZ_CP106735.1"/>
</dbReference>
<dbReference type="Gene3D" id="1.10.357.10">
    <property type="entry name" value="Tetracycline Repressor, domain 2"/>
    <property type="match status" value="1"/>
</dbReference>
<evidence type="ECO:0000313" key="2">
    <source>
        <dbReference type="Proteomes" id="UP001062165"/>
    </source>
</evidence>
<gene>
    <name evidence="1" type="ORF">N7E81_08180</name>
</gene>
<organism evidence="1 2">
    <name type="scientific">Reichenbachiella carrageenanivorans</name>
    <dbReference type="NCBI Taxonomy" id="2979869"/>
    <lineage>
        <taxon>Bacteria</taxon>
        <taxon>Pseudomonadati</taxon>
        <taxon>Bacteroidota</taxon>
        <taxon>Cytophagia</taxon>
        <taxon>Cytophagales</taxon>
        <taxon>Reichenbachiellaceae</taxon>
        <taxon>Reichenbachiella</taxon>
    </lineage>
</organism>
<dbReference type="SUPFAM" id="SSF46689">
    <property type="entry name" value="Homeodomain-like"/>
    <property type="match status" value="1"/>
</dbReference>